<feature type="binding site" evidence="7">
    <location>
        <position position="225"/>
    </location>
    <ligand>
        <name>a divalent metal cation</name>
        <dbReference type="ChEBI" id="CHEBI:60240"/>
    </ligand>
</feature>
<protein>
    <recommendedName>
        <fullName evidence="8">Malic enzyme</fullName>
    </recommendedName>
</protein>
<dbReference type="GO" id="GO:0004471">
    <property type="term" value="F:malate dehydrogenase (decarboxylating) (NAD+) activity"/>
    <property type="evidence" value="ECO:0007669"/>
    <property type="project" value="TreeGrafter"/>
</dbReference>
<evidence type="ECO:0000256" key="5">
    <source>
        <dbReference type="PIRSR" id="PIRSR000106-1"/>
    </source>
</evidence>
<evidence type="ECO:0000256" key="7">
    <source>
        <dbReference type="PIRSR" id="PIRSR000106-3"/>
    </source>
</evidence>
<dbReference type="InterPro" id="IPR001891">
    <property type="entry name" value="Malic_OxRdtase"/>
</dbReference>
<dbReference type="InterPro" id="IPR037062">
    <property type="entry name" value="Malic_N_dom_sf"/>
</dbReference>
<feature type="domain" description="Malic enzyme N-terminal" evidence="10">
    <location>
        <begin position="58"/>
        <end position="239"/>
    </location>
</feature>
<evidence type="ECO:0000256" key="6">
    <source>
        <dbReference type="PIRSR" id="PIRSR000106-2"/>
    </source>
</evidence>
<dbReference type="PIRSF" id="PIRSF000106">
    <property type="entry name" value="ME"/>
    <property type="match status" value="1"/>
</dbReference>
<comment type="caution">
    <text evidence="11">The sequence shown here is derived from an EMBL/GenBank/DDBJ whole genome shotgun (WGS) entry which is preliminary data.</text>
</comment>
<feature type="domain" description="Malic enzyme NAD-binding" evidence="9">
    <location>
        <begin position="249"/>
        <end position="476"/>
    </location>
</feature>
<dbReference type="GO" id="GO:0005739">
    <property type="term" value="C:mitochondrion"/>
    <property type="evidence" value="ECO:0007669"/>
    <property type="project" value="TreeGrafter"/>
</dbReference>
<comment type="cofactor">
    <cofactor evidence="1">
        <name>Mn(2+)</name>
        <dbReference type="ChEBI" id="CHEBI:29035"/>
    </cofactor>
</comment>
<feature type="binding site" evidence="7">
    <location>
        <position position="248"/>
    </location>
    <ligand>
        <name>a divalent metal cation</name>
        <dbReference type="ChEBI" id="CHEBI:60240"/>
    </ligand>
</feature>
<name>A0AAD9IMF7_PROWI</name>
<dbReference type="SUPFAM" id="SSF51735">
    <property type="entry name" value="NAD(P)-binding Rossmann-fold domains"/>
    <property type="match status" value="1"/>
</dbReference>
<feature type="binding site" evidence="6">
    <location>
        <position position="373"/>
    </location>
    <ligand>
        <name>(S)-malate</name>
        <dbReference type="ChEBI" id="CHEBI:15589"/>
    </ligand>
</feature>
<dbReference type="InterPro" id="IPR046346">
    <property type="entry name" value="Aminoacid_DH-like_N_sf"/>
</dbReference>
<evidence type="ECO:0000256" key="3">
    <source>
        <dbReference type="ARBA" id="ARBA00022723"/>
    </source>
</evidence>
<feature type="active site" description="Proton donor" evidence="5">
    <location>
        <position position="81"/>
    </location>
</feature>
<organism evidence="11 12">
    <name type="scientific">Prototheca wickerhamii</name>
    <dbReference type="NCBI Taxonomy" id="3111"/>
    <lineage>
        <taxon>Eukaryota</taxon>
        <taxon>Viridiplantae</taxon>
        <taxon>Chlorophyta</taxon>
        <taxon>core chlorophytes</taxon>
        <taxon>Trebouxiophyceae</taxon>
        <taxon>Chlorellales</taxon>
        <taxon>Chlorellaceae</taxon>
        <taxon>Prototheca</taxon>
    </lineage>
</organism>
<dbReference type="GO" id="GO:0046872">
    <property type="term" value="F:metal ion binding"/>
    <property type="evidence" value="ECO:0007669"/>
    <property type="project" value="UniProtKB-KW"/>
</dbReference>
<dbReference type="PANTHER" id="PTHR23406:SF32">
    <property type="entry name" value="NADP-DEPENDENT MALIC ENZYME"/>
    <property type="match status" value="1"/>
</dbReference>
<keyword evidence="12" id="KW-1185">Reference proteome</keyword>
<dbReference type="InterPro" id="IPR012301">
    <property type="entry name" value="Malic_N_dom"/>
</dbReference>
<reference evidence="11" key="1">
    <citation type="submission" date="2021-01" db="EMBL/GenBank/DDBJ databases">
        <authorList>
            <person name="Eckstrom K.M.E."/>
        </authorList>
    </citation>
    <scope>NUCLEOTIDE SEQUENCE</scope>
    <source>
        <strain evidence="11">UVCC 0001</strain>
    </source>
</reference>
<evidence type="ECO:0000256" key="8">
    <source>
        <dbReference type="RuleBase" id="RU003426"/>
    </source>
</evidence>
<dbReference type="Pfam" id="PF00390">
    <property type="entry name" value="malic"/>
    <property type="match status" value="1"/>
</dbReference>
<dbReference type="Gene3D" id="3.40.50.720">
    <property type="entry name" value="NAD(P)-binding Rossmann-like Domain"/>
    <property type="match status" value="1"/>
</dbReference>
<dbReference type="GO" id="GO:0006108">
    <property type="term" value="P:malate metabolic process"/>
    <property type="evidence" value="ECO:0007669"/>
    <property type="project" value="TreeGrafter"/>
</dbReference>
<evidence type="ECO:0000259" key="9">
    <source>
        <dbReference type="SMART" id="SM00919"/>
    </source>
</evidence>
<dbReference type="SMART" id="SM01274">
    <property type="entry name" value="malic"/>
    <property type="match status" value="1"/>
</dbReference>
<dbReference type="InterPro" id="IPR015884">
    <property type="entry name" value="Malic_enzyme_CS"/>
</dbReference>
<dbReference type="AlphaFoldDB" id="A0AAD9IMF7"/>
<dbReference type="InterPro" id="IPR012302">
    <property type="entry name" value="Malic_NAD-bd"/>
</dbReference>
<feature type="binding site" evidence="6">
    <location>
        <position position="417"/>
    </location>
    <ligand>
        <name>(S)-malate</name>
        <dbReference type="ChEBI" id="CHEBI:15589"/>
    </ligand>
</feature>
<evidence type="ECO:0000313" key="11">
    <source>
        <dbReference type="EMBL" id="KAK2079325.1"/>
    </source>
</evidence>
<dbReference type="PANTHER" id="PTHR23406">
    <property type="entry name" value="MALIC ENZYME-RELATED"/>
    <property type="match status" value="1"/>
</dbReference>
<evidence type="ECO:0000259" key="10">
    <source>
        <dbReference type="SMART" id="SM01274"/>
    </source>
</evidence>
<dbReference type="SUPFAM" id="SSF53223">
    <property type="entry name" value="Aminoacid dehydrogenase-like, N-terminal domain"/>
    <property type="match status" value="1"/>
</dbReference>
<dbReference type="PROSITE" id="PS00331">
    <property type="entry name" value="MALIC_ENZYMES"/>
    <property type="match status" value="1"/>
</dbReference>
<dbReference type="NCBIfam" id="NF010052">
    <property type="entry name" value="PRK13529.1"/>
    <property type="match status" value="1"/>
</dbReference>
<dbReference type="Gene3D" id="3.40.50.10380">
    <property type="entry name" value="Malic enzyme, N-terminal domain"/>
    <property type="match status" value="1"/>
</dbReference>
<feature type="active site" description="Proton acceptor" evidence="5">
    <location>
        <position position="153"/>
    </location>
</feature>
<comment type="similarity">
    <text evidence="2 8">Belongs to the malic enzymes family.</text>
</comment>
<evidence type="ECO:0000256" key="4">
    <source>
        <dbReference type="ARBA" id="ARBA00023002"/>
    </source>
</evidence>
<accession>A0AAD9IMF7</accession>
<comment type="cofactor">
    <cofactor evidence="7">
        <name>Mg(2+)</name>
        <dbReference type="ChEBI" id="CHEBI:18420"/>
    </cofactor>
    <cofactor evidence="7">
        <name>Mn(2+)</name>
        <dbReference type="ChEBI" id="CHEBI:29035"/>
    </cofactor>
    <text evidence="7">Divalent metal cations. Prefers magnesium or manganese.</text>
</comment>
<evidence type="ECO:0000256" key="1">
    <source>
        <dbReference type="ARBA" id="ARBA00001936"/>
    </source>
</evidence>
<feature type="binding site" evidence="6">
    <location>
        <position position="135"/>
    </location>
    <ligand>
        <name>(S)-malate</name>
        <dbReference type="ChEBI" id="CHEBI:15589"/>
    </ligand>
</feature>
<keyword evidence="3 7" id="KW-0479">Metal-binding</keyword>
<feature type="binding site" evidence="7">
    <location>
        <position position="224"/>
    </location>
    <ligand>
        <name>a divalent metal cation</name>
        <dbReference type="ChEBI" id="CHEBI:60240"/>
    </ligand>
</feature>
<dbReference type="SMART" id="SM00919">
    <property type="entry name" value="Malic_M"/>
    <property type="match status" value="1"/>
</dbReference>
<dbReference type="Proteomes" id="UP001255856">
    <property type="component" value="Unassembled WGS sequence"/>
</dbReference>
<dbReference type="EMBL" id="JASFZW010000003">
    <property type="protein sequence ID" value="KAK2079325.1"/>
    <property type="molecule type" value="Genomic_DNA"/>
</dbReference>
<dbReference type="PRINTS" id="PR00072">
    <property type="entry name" value="MALOXRDTASE"/>
</dbReference>
<evidence type="ECO:0000256" key="2">
    <source>
        <dbReference type="ARBA" id="ARBA00008785"/>
    </source>
</evidence>
<evidence type="ECO:0000313" key="12">
    <source>
        <dbReference type="Proteomes" id="UP001255856"/>
    </source>
</evidence>
<dbReference type="Pfam" id="PF03949">
    <property type="entry name" value="Malic_M"/>
    <property type="match status" value="2"/>
</dbReference>
<gene>
    <name evidence="11" type="ORF">QBZ16_003016</name>
</gene>
<sequence length="489" mass="54341">MIGAGTNFSEEERREKNLEGLLPPVIESLDDQAARLMRQLRSESLTDLQRNNVMKQIMATHTTLFYKVLVENIEELAPIVYTPTIGEACQRWSAMFREPLGMYVSAFRHRGRMHEVLGNWPNKNVQIIVVTDGSRILGLGDLGTNGIGISIGKIALYVAAVGFHPEHSLPVVLDLGCNRKELREDALYLGERRPRLEGDEYHAAVDEFCEAVQRRWPNALLQFEDFETSKAFSILDRQRERLLCFNDDIQGTGAVVTSGFVNGMKAQGTDLRDARVVFYGAGSSAVGVAKSIVTFMQQRAGISEEEAKRGIYMVDSKGLITNSRGDALPEHKRAMARSDDVPNLKDLREIIDYPVIRALCRHCASPLVFPLSNPTSNAEISAEDAYEWSDGRCIFAAGSPFKPVEYEGTWFTPGQANNVFVFPGIGFGATMAKARLVNDEMFVAAADGLAKAVSDAQLAKKQLYPAISNLRAVSLDDWHAYIAQRQYWP</sequence>
<dbReference type="InterPro" id="IPR036291">
    <property type="entry name" value="NAD(P)-bd_dom_sf"/>
</dbReference>
<keyword evidence="4 8" id="KW-0560">Oxidoreductase</keyword>
<dbReference type="GO" id="GO:0051287">
    <property type="term" value="F:NAD binding"/>
    <property type="evidence" value="ECO:0007669"/>
    <property type="project" value="InterPro"/>
</dbReference>
<proteinExistence type="inferred from homology"/>